<feature type="compositionally biased region" description="Polar residues" evidence="1">
    <location>
        <begin position="827"/>
        <end position="847"/>
    </location>
</feature>
<feature type="domain" description="PDZ" evidence="2">
    <location>
        <begin position="83"/>
        <end position="159"/>
    </location>
</feature>
<feature type="region of interest" description="Disordered" evidence="1">
    <location>
        <begin position="744"/>
        <end position="782"/>
    </location>
</feature>
<name>A0AAN8J8A9_PATCE</name>
<dbReference type="PROSITE" id="PS50106">
    <property type="entry name" value="PDZ"/>
    <property type="match status" value="3"/>
</dbReference>
<dbReference type="PANTHER" id="PTHR45725">
    <property type="entry name" value="FORMIN HOMOLOGY 2 FAMILY MEMBER"/>
    <property type="match status" value="1"/>
</dbReference>
<dbReference type="PANTHER" id="PTHR45725:SF3">
    <property type="entry name" value="DELPHILIN"/>
    <property type="match status" value="1"/>
</dbReference>
<dbReference type="Pfam" id="PF00595">
    <property type="entry name" value="PDZ"/>
    <property type="match status" value="1"/>
</dbReference>
<dbReference type="SMART" id="SM00498">
    <property type="entry name" value="FH2"/>
    <property type="match status" value="1"/>
</dbReference>
<keyword evidence="5" id="KW-1185">Reference proteome</keyword>
<gene>
    <name evidence="4" type="ORF">SNE40_018927</name>
</gene>
<reference evidence="4 5" key="1">
    <citation type="submission" date="2024-01" db="EMBL/GenBank/DDBJ databases">
        <title>The genome of the rayed Mediterranean limpet Patella caerulea (Linnaeus, 1758).</title>
        <authorList>
            <person name="Anh-Thu Weber A."/>
            <person name="Halstead-Nussloch G."/>
        </authorList>
    </citation>
    <scope>NUCLEOTIDE SEQUENCE [LARGE SCALE GENOMIC DNA]</scope>
    <source>
        <strain evidence="4">AATW-2023a</strain>
        <tissue evidence="4">Whole specimen</tissue>
    </source>
</reference>
<feature type="region of interest" description="Disordered" evidence="1">
    <location>
        <begin position="630"/>
        <end position="666"/>
    </location>
</feature>
<dbReference type="Gene3D" id="1.20.1160.20">
    <property type="match status" value="3"/>
</dbReference>
<evidence type="ECO:0000259" key="3">
    <source>
        <dbReference type="PROSITE" id="PS51444"/>
    </source>
</evidence>
<dbReference type="InterPro" id="IPR001478">
    <property type="entry name" value="PDZ"/>
</dbReference>
<dbReference type="InterPro" id="IPR041489">
    <property type="entry name" value="PDZ_6"/>
</dbReference>
<feature type="compositionally biased region" description="Basic and acidic residues" evidence="1">
    <location>
        <begin position="650"/>
        <end position="666"/>
    </location>
</feature>
<dbReference type="SUPFAM" id="SSF50156">
    <property type="entry name" value="PDZ domain-like"/>
    <property type="match status" value="3"/>
</dbReference>
<feature type="compositionally biased region" description="Polar residues" evidence="1">
    <location>
        <begin position="262"/>
        <end position="273"/>
    </location>
</feature>
<comment type="caution">
    <text evidence="4">The sequence shown here is derived from an EMBL/GenBank/DDBJ whole genome shotgun (WGS) entry which is preliminary data.</text>
</comment>
<organism evidence="4 5">
    <name type="scientific">Patella caerulea</name>
    <name type="common">Rayed Mediterranean limpet</name>
    <dbReference type="NCBI Taxonomy" id="87958"/>
    <lineage>
        <taxon>Eukaryota</taxon>
        <taxon>Metazoa</taxon>
        <taxon>Spiralia</taxon>
        <taxon>Lophotrochozoa</taxon>
        <taxon>Mollusca</taxon>
        <taxon>Gastropoda</taxon>
        <taxon>Patellogastropoda</taxon>
        <taxon>Patelloidea</taxon>
        <taxon>Patellidae</taxon>
        <taxon>Patella</taxon>
    </lineage>
</organism>
<dbReference type="Proteomes" id="UP001347796">
    <property type="component" value="Unassembled WGS sequence"/>
</dbReference>
<sequence length="1254" mass="141848">MPFRNPQTWPKSCGFEIYGYGPSYVIAVENNSVAKKAGLIPGDQILEVQGQDVSNLPSEKIKALVKRTQVAYPTLEVVACLQEINILPNHIIGYGFTCKNGRPLVVSTVEFGGPAYMAGLRKGDVILAVNGMSAANIQDIENVLTYKQGKLILLTIPVGRTSNMVQEDKNMNKFQFRLQDHRAKDLHEKMNSVLGDDYEKKMAVVGILKQYAEDRDVTLLAHALHTVLKTPQQRRILRQIRPFVPPSYRNHYDELMKGRSHSPATSEKASSIKSGPAAHKTGFRKTIQVIRDAGSFGLVIKGSNPAYIESVDRDGPSEKAGLQANDYIMKLNGIDVRKHGHGPLCQLLQESGSAPTIEILRCEEGLSPSASMYSISTESSASSHASIDWLTSQDHLDKEGRTFQERADFLLTNREKIYIKRALQNYEISKNIVDLHSEVATMLDSPSKKTLWMFIIARLPPEHQQYCLHRISLTQDILLECVHVQKYQESSPLLGHSSYSDDNSMQETTSFRQQLEFLLTSNERLQLKQILQHYEENKDVHTMLEETEIILDTPSKRSLWKYILPLIQTDHQMIVRQRLLYLQKYSMSQPVSPLPSDSYIGSEDYNDDNKPQLIHGFTFGDSKVIKEKVELTSGSSSEDEKESSTASESSPRERLKVRSHSRSDLRSADKALVKELEETRKAIQEAKDAIIGRGQQLHEENKKKFVEPVEESDNKRYVTIIPVGYPGLDGRPFYSKEMNSPEFNRIRKMSPNPTSVAAGRKKMDISSSESDTDFESRKSPLVRPGHFESKKVMVRSGDSFNESALTALEELDAVMAAETSDYDSENRLGSSITINGSNNHPSHSYSPRPSVRSAPLAPPAPPPPPPAPPAPKPFTAGSNQTVQMNVKRINWEKLNSNNVNNTVWQQLDDSELNDIVKYLELDQQFSTKTVKTGIGEKKPEIYILSPKKSYNISILLAHMKMSISEMKQAMFLMDEEILTPELLKQLLAYSPNKQEIEQYDKFKGDFEGLSKADQFAYEMSQIPNYEQRLKAMLFKANFEEKITEMKEHLRCIKSASQELHLSKKLAKILELILAMGNHMNKGNQRVGDATGFRITFLSQIDITKTSNNKSTFLHVLAEAVYNKFPDVLTIGDDLVHVPEATKVSNTSLNQELQELRKVLQDISDTLEKFNGHKHVIGTIDRFQEVMGHFIAEASDELQELFRLQAATMEEFSNMVQYFGEDPKKIDTSDLFGIFTDFITKFEKAHRHNMMYKRH</sequence>
<dbReference type="Gene3D" id="2.30.42.10">
    <property type="match status" value="3"/>
</dbReference>
<feature type="domain" description="FH2" evidence="3">
    <location>
        <begin position="876"/>
        <end position="1254"/>
    </location>
</feature>
<protein>
    <recommendedName>
        <fullName evidence="6">Delphilin</fullName>
    </recommendedName>
</protein>
<feature type="domain" description="PDZ" evidence="2">
    <location>
        <begin position="14"/>
        <end position="68"/>
    </location>
</feature>
<feature type="region of interest" description="Disordered" evidence="1">
    <location>
        <begin position="822"/>
        <end position="878"/>
    </location>
</feature>
<feature type="compositionally biased region" description="Pro residues" evidence="1">
    <location>
        <begin position="856"/>
        <end position="872"/>
    </location>
</feature>
<dbReference type="Gene3D" id="1.20.58.2220">
    <property type="entry name" value="Formin, FH2 domain"/>
    <property type="match status" value="1"/>
</dbReference>
<evidence type="ECO:0000313" key="4">
    <source>
        <dbReference type="EMBL" id="KAK6170558.1"/>
    </source>
</evidence>
<proteinExistence type="predicted"/>
<dbReference type="Pfam" id="PF17820">
    <property type="entry name" value="PDZ_6"/>
    <property type="match status" value="2"/>
</dbReference>
<dbReference type="InterPro" id="IPR036034">
    <property type="entry name" value="PDZ_sf"/>
</dbReference>
<dbReference type="SUPFAM" id="SSF101447">
    <property type="entry name" value="Formin homology 2 domain (FH2 domain)"/>
    <property type="match status" value="1"/>
</dbReference>
<evidence type="ECO:0000313" key="5">
    <source>
        <dbReference type="Proteomes" id="UP001347796"/>
    </source>
</evidence>
<dbReference type="PROSITE" id="PS51444">
    <property type="entry name" value="FH2"/>
    <property type="match status" value="1"/>
</dbReference>
<evidence type="ECO:0000256" key="1">
    <source>
        <dbReference type="SAM" id="MobiDB-lite"/>
    </source>
</evidence>
<dbReference type="AlphaFoldDB" id="A0AAN8J8A9"/>
<evidence type="ECO:0008006" key="6">
    <source>
        <dbReference type="Google" id="ProtNLM"/>
    </source>
</evidence>
<dbReference type="Pfam" id="PF02181">
    <property type="entry name" value="FH2"/>
    <property type="match status" value="1"/>
</dbReference>
<dbReference type="InterPro" id="IPR015425">
    <property type="entry name" value="FH2_Formin"/>
</dbReference>
<feature type="domain" description="PDZ" evidence="2">
    <location>
        <begin position="286"/>
        <end position="363"/>
    </location>
</feature>
<dbReference type="SMART" id="SM00228">
    <property type="entry name" value="PDZ"/>
    <property type="match status" value="3"/>
</dbReference>
<feature type="region of interest" description="Disordered" evidence="1">
    <location>
        <begin position="258"/>
        <end position="277"/>
    </location>
</feature>
<dbReference type="InterPro" id="IPR051425">
    <property type="entry name" value="Formin_Homology"/>
</dbReference>
<dbReference type="EMBL" id="JAZGQO010000014">
    <property type="protein sequence ID" value="KAK6170558.1"/>
    <property type="molecule type" value="Genomic_DNA"/>
</dbReference>
<dbReference type="InterPro" id="IPR042201">
    <property type="entry name" value="FH2_Formin_sf"/>
</dbReference>
<evidence type="ECO:0000259" key="2">
    <source>
        <dbReference type="PROSITE" id="PS50106"/>
    </source>
</evidence>
<accession>A0AAN8J8A9</accession>